<keyword evidence="1" id="KW-0812">Transmembrane</keyword>
<dbReference type="AlphaFoldDB" id="A0A5B7YC70"/>
<protein>
    <submittedName>
        <fullName evidence="3">Pilus assembly protein</fullName>
    </submittedName>
</protein>
<dbReference type="KEGG" id="salk:FBQ74_04805"/>
<dbReference type="Proteomes" id="UP000304912">
    <property type="component" value="Chromosome"/>
</dbReference>
<feature type="transmembrane region" description="Helical" evidence="1">
    <location>
        <begin position="21"/>
        <end position="45"/>
    </location>
</feature>
<evidence type="ECO:0000256" key="1">
    <source>
        <dbReference type="SAM" id="Phobius"/>
    </source>
</evidence>
<accession>A0A5B7YC70</accession>
<reference evidence="3 4" key="1">
    <citation type="submission" date="2019-04" db="EMBL/GenBank/DDBJ databases">
        <title>Salinimonas iocasae sp. nov., a halophilic bacterium isolated from the outer tube casing of tubeworms in Okinawa Trough.</title>
        <authorList>
            <person name="Zhang H."/>
            <person name="Wang H."/>
            <person name="Li C."/>
        </authorList>
    </citation>
    <scope>NUCLEOTIDE SEQUENCE [LARGE SCALE GENOMIC DNA]</scope>
    <source>
        <strain evidence="3 4">KX18D6</strain>
    </source>
</reference>
<evidence type="ECO:0000313" key="3">
    <source>
        <dbReference type="EMBL" id="QCZ92843.1"/>
    </source>
</evidence>
<feature type="domain" description="TadE-like" evidence="2">
    <location>
        <begin position="17"/>
        <end position="59"/>
    </location>
</feature>
<keyword evidence="1" id="KW-1133">Transmembrane helix</keyword>
<name>A0A5B7YC70_9ALTE</name>
<dbReference type="OrthoDB" id="7026216at2"/>
<evidence type="ECO:0000313" key="4">
    <source>
        <dbReference type="Proteomes" id="UP000304912"/>
    </source>
</evidence>
<dbReference type="EMBL" id="CP039852">
    <property type="protein sequence ID" value="QCZ92843.1"/>
    <property type="molecule type" value="Genomic_DNA"/>
</dbReference>
<dbReference type="InterPro" id="IPR012495">
    <property type="entry name" value="TadE-like_dom"/>
</dbReference>
<gene>
    <name evidence="3" type="ORF">FBQ74_04805</name>
</gene>
<organism evidence="3 4">
    <name type="scientific">Salinimonas iocasae</name>
    <dbReference type="NCBI Taxonomy" id="2572577"/>
    <lineage>
        <taxon>Bacteria</taxon>
        <taxon>Pseudomonadati</taxon>
        <taxon>Pseudomonadota</taxon>
        <taxon>Gammaproteobacteria</taxon>
        <taxon>Alteromonadales</taxon>
        <taxon>Alteromonadaceae</taxon>
        <taxon>Alteromonas/Salinimonas group</taxon>
        <taxon>Salinimonas</taxon>
    </lineage>
</organism>
<keyword evidence="1" id="KW-0472">Membrane</keyword>
<keyword evidence="4" id="KW-1185">Reference proteome</keyword>
<evidence type="ECO:0000259" key="2">
    <source>
        <dbReference type="Pfam" id="PF07811"/>
    </source>
</evidence>
<proteinExistence type="predicted"/>
<dbReference type="Pfam" id="PF07811">
    <property type="entry name" value="TadE"/>
    <property type="match status" value="1"/>
</dbReference>
<sequence>MRGGLMRNHKPISKQKGVAAVEFTIIAPFMFLLIFATAEFGRLFYQYSALTNSVRLGARYIADIAIKDNTGNFSLTDNDRAKATNLIVSGDTNGQSELLPGLNEAIFDYQLNGDFITVTASYSWSPIFSDTLFSLSDNNAISLDFPMEVSYTVRVLP</sequence>